<accession>A0AA38WW46</accession>
<dbReference type="InterPro" id="IPR041542">
    <property type="entry name" value="GH43_C2"/>
</dbReference>
<evidence type="ECO:0000313" key="3">
    <source>
        <dbReference type="Proteomes" id="UP001172673"/>
    </source>
</evidence>
<feature type="domain" description="Beta-xylosidase C-terminal Concanavalin A-like" evidence="1">
    <location>
        <begin position="26"/>
        <end position="122"/>
    </location>
</feature>
<evidence type="ECO:0000313" key="2">
    <source>
        <dbReference type="EMBL" id="KAJ9602230.1"/>
    </source>
</evidence>
<comment type="caution">
    <text evidence="2">The sequence shown here is derived from an EMBL/GenBank/DDBJ whole genome shotgun (WGS) entry which is preliminary data.</text>
</comment>
<name>A0AA38WW46_9EURO</name>
<dbReference type="InterPro" id="IPR013320">
    <property type="entry name" value="ConA-like_dom_sf"/>
</dbReference>
<dbReference type="SUPFAM" id="SSF49899">
    <property type="entry name" value="Concanavalin A-like lectins/glucanases"/>
    <property type="match status" value="1"/>
</dbReference>
<reference evidence="2" key="1">
    <citation type="submission" date="2022-10" db="EMBL/GenBank/DDBJ databases">
        <title>Culturing micro-colonial fungi from biological soil crusts in the Mojave desert and describing Neophaeococcomyces mojavensis, and introducing the new genera and species Taxawa tesnikishii.</title>
        <authorList>
            <person name="Kurbessoian T."/>
            <person name="Stajich J.E."/>
        </authorList>
    </citation>
    <scope>NUCLEOTIDE SEQUENCE</scope>
    <source>
        <strain evidence="2">TK_41</strain>
    </source>
</reference>
<sequence>MKQQQECPYPSLGNDRGCFNCYYGPAIYKDDFRYARIYQDSQTSDLVLEVVNKAKDIENRSRKECRKGEDIELQLEYKEDSYTFSFGIAGETTKFDTFDTLDLVGPDFTGPIIGVFSTCSEEESSLIFPDLKVA</sequence>
<organism evidence="2 3">
    <name type="scientific">Cladophialophora chaetospira</name>
    <dbReference type="NCBI Taxonomy" id="386627"/>
    <lineage>
        <taxon>Eukaryota</taxon>
        <taxon>Fungi</taxon>
        <taxon>Dikarya</taxon>
        <taxon>Ascomycota</taxon>
        <taxon>Pezizomycotina</taxon>
        <taxon>Eurotiomycetes</taxon>
        <taxon>Chaetothyriomycetidae</taxon>
        <taxon>Chaetothyriales</taxon>
        <taxon>Herpotrichiellaceae</taxon>
        <taxon>Cladophialophora</taxon>
    </lineage>
</organism>
<evidence type="ECO:0000259" key="1">
    <source>
        <dbReference type="Pfam" id="PF17851"/>
    </source>
</evidence>
<dbReference type="Gene3D" id="2.60.120.200">
    <property type="match status" value="1"/>
</dbReference>
<dbReference type="Proteomes" id="UP001172673">
    <property type="component" value="Unassembled WGS sequence"/>
</dbReference>
<dbReference type="EMBL" id="JAPDRK010000028">
    <property type="protein sequence ID" value="KAJ9602230.1"/>
    <property type="molecule type" value="Genomic_DNA"/>
</dbReference>
<proteinExistence type="predicted"/>
<keyword evidence="3" id="KW-1185">Reference proteome</keyword>
<gene>
    <name evidence="2" type="ORF">H2200_013350</name>
</gene>
<dbReference type="Pfam" id="PF17851">
    <property type="entry name" value="GH43_C2"/>
    <property type="match status" value="1"/>
</dbReference>
<protein>
    <recommendedName>
        <fullName evidence="1">Beta-xylosidase C-terminal Concanavalin A-like domain-containing protein</fullName>
    </recommendedName>
</protein>
<dbReference type="AlphaFoldDB" id="A0AA38WW46"/>